<dbReference type="InterPro" id="IPR002491">
    <property type="entry name" value="ABC_transptr_periplasmic_BD"/>
</dbReference>
<sequence length="293" mass="30431">MPSFPFLPGALLAVLLAAAPLRAESLPPPFADASRIVSIGGSLTEIVYALGEGERLVARDTTSTFPPEAEALPDVGYMRALSPEGVLSVAPSAILALEGSGPPETMEVLRKASVPMVIVPETHDRQGILRKIRFVGAALGAAEKAQELAVTVERDIAAAERLTAGIDERKRVLFILSMQGGRLLVAGRDTAAAGIIAMAGAVNAIDAFSGYKQVSEEAVSEARPDVILMMTRGGDHGADDAALFSHPAIAATPAARQRAVVRMEGGYLLGFGPRTASAVRELAGALYGRLAAN</sequence>
<dbReference type="Gene3D" id="3.40.50.1980">
    <property type="entry name" value="Nitrogenase molybdenum iron protein domain"/>
    <property type="match status" value="2"/>
</dbReference>
<dbReference type="PANTHER" id="PTHR30535">
    <property type="entry name" value="VITAMIN B12-BINDING PROTEIN"/>
    <property type="match status" value="1"/>
</dbReference>
<dbReference type="EMBL" id="JBHLXD010000003">
    <property type="protein sequence ID" value="MFC0207367.1"/>
    <property type="molecule type" value="Genomic_DNA"/>
</dbReference>
<evidence type="ECO:0000313" key="3">
    <source>
        <dbReference type="EMBL" id="MFC0207367.1"/>
    </source>
</evidence>
<keyword evidence="1" id="KW-0732">Signal</keyword>
<dbReference type="PANTHER" id="PTHR30535:SF4">
    <property type="entry name" value="HEMIN-BINDING PERIPLASMIC PROTEIN HMUT"/>
    <property type="match status" value="1"/>
</dbReference>
<dbReference type="InterPro" id="IPR050902">
    <property type="entry name" value="ABC_Transporter_SBP"/>
</dbReference>
<dbReference type="Pfam" id="PF01497">
    <property type="entry name" value="Peripla_BP_2"/>
    <property type="match status" value="1"/>
</dbReference>
<feature type="domain" description="Fe/B12 periplasmic-binding" evidence="2">
    <location>
        <begin position="35"/>
        <end position="290"/>
    </location>
</feature>
<dbReference type="SUPFAM" id="SSF53807">
    <property type="entry name" value="Helical backbone' metal receptor"/>
    <property type="match status" value="1"/>
</dbReference>
<evidence type="ECO:0000256" key="1">
    <source>
        <dbReference type="SAM" id="SignalP"/>
    </source>
</evidence>
<dbReference type="RefSeq" id="WP_261518624.1">
    <property type="nucleotide sequence ID" value="NZ_JAODNW010000001.1"/>
</dbReference>
<proteinExistence type="predicted"/>
<reference evidence="3 4" key="1">
    <citation type="submission" date="2024-09" db="EMBL/GenBank/DDBJ databases">
        <authorList>
            <person name="Sun Q."/>
            <person name="Mori K."/>
        </authorList>
    </citation>
    <scope>NUCLEOTIDE SEQUENCE [LARGE SCALE GENOMIC DNA]</scope>
    <source>
        <strain evidence="3 4">CCM 8543</strain>
    </source>
</reference>
<comment type="caution">
    <text evidence="3">The sequence shown here is derived from an EMBL/GenBank/DDBJ whole genome shotgun (WGS) entry which is preliminary data.</text>
</comment>
<dbReference type="Proteomes" id="UP001589755">
    <property type="component" value="Unassembled WGS sequence"/>
</dbReference>
<protein>
    <submittedName>
        <fullName evidence="3">Hemin ABC transporter substrate-binding protein</fullName>
    </submittedName>
</protein>
<accession>A0ABV6D414</accession>
<organism evidence="3 4">
    <name type="scientific">Chelativorans intermedius</name>
    <dbReference type="NCBI Taxonomy" id="515947"/>
    <lineage>
        <taxon>Bacteria</taxon>
        <taxon>Pseudomonadati</taxon>
        <taxon>Pseudomonadota</taxon>
        <taxon>Alphaproteobacteria</taxon>
        <taxon>Hyphomicrobiales</taxon>
        <taxon>Phyllobacteriaceae</taxon>
        <taxon>Chelativorans</taxon>
    </lineage>
</organism>
<gene>
    <name evidence="3" type="ORF">ACFFJ2_03020</name>
</gene>
<name>A0ABV6D414_9HYPH</name>
<evidence type="ECO:0000313" key="4">
    <source>
        <dbReference type="Proteomes" id="UP001589755"/>
    </source>
</evidence>
<feature type="signal peptide" evidence="1">
    <location>
        <begin position="1"/>
        <end position="23"/>
    </location>
</feature>
<feature type="chain" id="PRO_5047105763" evidence="1">
    <location>
        <begin position="24"/>
        <end position="293"/>
    </location>
</feature>
<evidence type="ECO:0000259" key="2">
    <source>
        <dbReference type="PROSITE" id="PS50983"/>
    </source>
</evidence>
<dbReference type="CDD" id="cd01149">
    <property type="entry name" value="HutB"/>
    <property type="match status" value="1"/>
</dbReference>
<keyword evidence="4" id="KW-1185">Reference proteome</keyword>
<dbReference type="PROSITE" id="PS50983">
    <property type="entry name" value="FE_B12_PBP"/>
    <property type="match status" value="1"/>
</dbReference>